<dbReference type="AlphaFoldDB" id="A0A0A1XLD9"/>
<proteinExistence type="inferred from homology"/>
<feature type="compositionally biased region" description="Basic residues" evidence="4">
    <location>
        <begin position="207"/>
        <end position="218"/>
    </location>
</feature>
<dbReference type="PANTHER" id="PTHR31684">
    <property type="entry name" value="COILED-COIL DOMAIN-CONTAINING PROTEIN 43"/>
    <property type="match status" value="1"/>
</dbReference>
<evidence type="ECO:0000256" key="1">
    <source>
        <dbReference type="ARBA" id="ARBA00005305"/>
    </source>
</evidence>
<organism evidence="7">
    <name type="scientific">Zeugodacus cucurbitae</name>
    <name type="common">Melon fruit fly</name>
    <name type="synonym">Bactrocera cucurbitae</name>
    <dbReference type="NCBI Taxonomy" id="28588"/>
    <lineage>
        <taxon>Eukaryota</taxon>
        <taxon>Metazoa</taxon>
        <taxon>Ecdysozoa</taxon>
        <taxon>Arthropoda</taxon>
        <taxon>Hexapoda</taxon>
        <taxon>Insecta</taxon>
        <taxon>Pterygota</taxon>
        <taxon>Neoptera</taxon>
        <taxon>Endopterygota</taxon>
        <taxon>Diptera</taxon>
        <taxon>Brachycera</taxon>
        <taxon>Muscomorpha</taxon>
        <taxon>Tephritoidea</taxon>
        <taxon>Tephritidae</taxon>
        <taxon>Zeugodacus</taxon>
        <taxon>Zeugodacus</taxon>
    </lineage>
</organism>
<dbReference type="EMBL" id="GBXI01002929">
    <property type="protein sequence ID" value="JAD11363.1"/>
    <property type="molecule type" value="Transcribed_RNA"/>
</dbReference>
<reference evidence="7" key="1">
    <citation type="submission" date="2014-11" db="EMBL/GenBank/DDBJ databases">
        <authorList>
            <person name="Geib S."/>
        </authorList>
    </citation>
    <scope>NUCLEOTIDE SEQUENCE</scope>
</reference>
<dbReference type="GeneID" id="105211494"/>
<dbReference type="Pfam" id="PF26091">
    <property type="entry name" value="PWI_CCDC43"/>
    <property type="match status" value="1"/>
</dbReference>
<dbReference type="EMBL" id="GBXI01016052">
    <property type="protein sequence ID" value="JAC98239.1"/>
    <property type="molecule type" value="Transcribed_RNA"/>
</dbReference>
<evidence type="ECO:0000313" key="7">
    <source>
        <dbReference type="EMBL" id="JAD11363.1"/>
    </source>
</evidence>
<feature type="compositionally biased region" description="Basic and acidic residues" evidence="4">
    <location>
        <begin position="173"/>
        <end position="206"/>
    </location>
</feature>
<reference evidence="7" key="2">
    <citation type="journal article" date="2015" name="Gigascience">
        <title>Reconstructing a comprehensive transcriptome assembly of a white-pupal translocated strain of the pest fruit fly Bactrocera cucurbitae.</title>
        <authorList>
            <person name="Sim S.B."/>
            <person name="Calla B."/>
            <person name="Hall B."/>
            <person name="DeRego T."/>
            <person name="Geib S.M."/>
        </authorList>
    </citation>
    <scope>NUCLEOTIDE SEQUENCE</scope>
</reference>
<dbReference type="PANTHER" id="PTHR31684:SF2">
    <property type="entry name" value="COILED-COIL DOMAIN-CONTAINING PROTEIN 43"/>
    <property type="match status" value="1"/>
</dbReference>
<keyword evidence="3" id="KW-0175">Coiled coil</keyword>
<feature type="region of interest" description="Disordered" evidence="4">
    <location>
        <begin position="170"/>
        <end position="218"/>
    </location>
</feature>
<name>A0A0A1XLD9_ZEUCU</name>
<sequence>MQKSKQSTNEFTSWLQKKLIELNTDPDVFGAYIAGILDGEESLEEKREALNDILSEIITNDIDSLISLILEKFESAHPKEEKKSDVHIDVSEQLAKLLEVQKLPTTTKAREYTEEELQIRQQILAQYSQTEVEDVDAYCSDEETEGSNAVSIAANSLTGIERNTNVQDVMALQKEKREQARMDSAAKKQKDKEDRERQKQQREEKKEKRKTVKGERRR</sequence>
<dbReference type="OrthoDB" id="2187466at2759"/>
<feature type="domain" description="CCDC43 PWI-like" evidence="5">
    <location>
        <begin position="6"/>
        <end position="78"/>
    </location>
</feature>
<evidence type="ECO:0000259" key="5">
    <source>
        <dbReference type="Pfam" id="PF26091"/>
    </source>
</evidence>
<comment type="similarity">
    <text evidence="1">Belongs to the CCDC43 family.</text>
</comment>
<accession>A0A0A1XLD9</accession>
<evidence type="ECO:0000256" key="2">
    <source>
        <dbReference type="ARBA" id="ARBA00016648"/>
    </source>
</evidence>
<evidence type="ECO:0000256" key="3">
    <source>
        <dbReference type="ARBA" id="ARBA00023054"/>
    </source>
</evidence>
<evidence type="ECO:0000313" key="6">
    <source>
        <dbReference type="EMBL" id="JAC98239.1"/>
    </source>
</evidence>
<dbReference type="InterPro" id="IPR058771">
    <property type="entry name" value="PWI_CCDC43"/>
</dbReference>
<dbReference type="InterPro" id="IPR037666">
    <property type="entry name" value="CCDC43"/>
</dbReference>
<gene>
    <name evidence="7" type="primary">ccdc43_0</name>
    <name evidence="6" type="synonym">ccdc43_1</name>
    <name evidence="7" type="ORF">g.14932</name>
    <name evidence="6" type="ORF">g.14939</name>
</gene>
<protein>
    <recommendedName>
        <fullName evidence="2">Coiled-coil domain-containing protein 43</fullName>
    </recommendedName>
</protein>
<evidence type="ECO:0000256" key="4">
    <source>
        <dbReference type="SAM" id="MobiDB-lite"/>
    </source>
</evidence>